<name>A0AC61RAW3_9BACT</name>
<evidence type="ECO:0000313" key="2">
    <source>
        <dbReference type="Proteomes" id="UP000306319"/>
    </source>
</evidence>
<sequence length="244" mass="27662">MTEKITAIVIDITRHNDKLNIVTLFTRSRGRISFLSPAGSGKMGRLRHSRLQPLAAIEADINFRQTAELQRLGTFALYTVWNNLYFDPVKRLVALFISEFLNKLLRATMPDEALWDFILNSISLLDNLPGGIANFHIAFLSSLLPFAGIQPDHTKYREGYMFDMQSGTFSPDCPVVANHELTLHADAARMAATLCRINFANMHALRLSRHDRQRVIQGLLTYYSIHFPGAGNLKSLEIIREIFD</sequence>
<accession>A0AC61RAW3</accession>
<reference evidence="1" key="1">
    <citation type="submission" date="2019-04" db="EMBL/GenBank/DDBJ databases">
        <title>Microbes associate with the intestines of laboratory mice.</title>
        <authorList>
            <person name="Navarre W."/>
            <person name="Wong E."/>
            <person name="Huang K."/>
            <person name="Tropini C."/>
            <person name="Ng K."/>
            <person name="Yu B."/>
        </authorList>
    </citation>
    <scope>NUCLEOTIDE SEQUENCE</scope>
    <source>
        <strain evidence="1">NM04_E33</strain>
    </source>
</reference>
<keyword evidence="2" id="KW-1185">Reference proteome</keyword>
<dbReference type="Proteomes" id="UP000306319">
    <property type="component" value="Unassembled WGS sequence"/>
</dbReference>
<comment type="caution">
    <text evidence="1">The sequence shown here is derived from an EMBL/GenBank/DDBJ whole genome shotgun (WGS) entry which is preliminary data.</text>
</comment>
<organism evidence="1 2">
    <name type="scientific">Lepagella muris</name>
    <dbReference type="NCBI Taxonomy" id="3032870"/>
    <lineage>
        <taxon>Bacteria</taxon>
        <taxon>Pseudomonadati</taxon>
        <taxon>Bacteroidota</taxon>
        <taxon>Bacteroidia</taxon>
        <taxon>Bacteroidales</taxon>
        <taxon>Muribaculaceae</taxon>
        <taxon>Lepagella</taxon>
    </lineage>
</organism>
<evidence type="ECO:0000313" key="1">
    <source>
        <dbReference type="EMBL" id="TGY75561.1"/>
    </source>
</evidence>
<dbReference type="EMBL" id="SRYB01000058">
    <property type="protein sequence ID" value="TGY75561.1"/>
    <property type="molecule type" value="Genomic_DNA"/>
</dbReference>
<proteinExistence type="predicted"/>
<protein>
    <submittedName>
        <fullName evidence="1">Uncharacterized protein</fullName>
    </submittedName>
</protein>
<gene>
    <name evidence="1" type="ORF">E5331_19810</name>
</gene>